<dbReference type="EMBL" id="FNJL01000087">
    <property type="protein sequence ID" value="SDP95542.1"/>
    <property type="molecule type" value="Genomic_DNA"/>
</dbReference>
<organism evidence="1 2">
    <name type="scientific">Paracidovorax cattleyae</name>
    <dbReference type="NCBI Taxonomy" id="80868"/>
    <lineage>
        <taxon>Bacteria</taxon>
        <taxon>Pseudomonadati</taxon>
        <taxon>Pseudomonadota</taxon>
        <taxon>Betaproteobacteria</taxon>
        <taxon>Burkholderiales</taxon>
        <taxon>Comamonadaceae</taxon>
        <taxon>Paracidovorax</taxon>
    </lineage>
</organism>
<evidence type="ECO:0000313" key="2">
    <source>
        <dbReference type="Proteomes" id="UP000199317"/>
    </source>
</evidence>
<proteinExistence type="predicted"/>
<gene>
    <name evidence="1" type="ORF">SAMN04489708_1871</name>
</gene>
<protein>
    <recommendedName>
        <fullName evidence="3">Acetylornithine deacetylase</fullName>
    </recommendedName>
</protein>
<name>A0A1H0WY25_9BURK</name>
<feature type="non-terminal residue" evidence="1">
    <location>
        <position position="1"/>
    </location>
</feature>
<accession>A0A1H0WY25</accession>
<dbReference type="AlphaFoldDB" id="A0A1H0WY25"/>
<dbReference type="Gene3D" id="3.40.630.10">
    <property type="entry name" value="Zn peptidases"/>
    <property type="match status" value="1"/>
</dbReference>
<evidence type="ECO:0000313" key="1">
    <source>
        <dbReference type="EMBL" id="SDP95542.1"/>
    </source>
</evidence>
<sequence length="47" mass="5121">GIPGVIYGAGPRTVLESHAKRADERVELEDLRRATKVIARALHDLLG</sequence>
<keyword evidence="2" id="KW-1185">Reference proteome</keyword>
<evidence type="ECO:0008006" key="3">
    <source>
        <dbReference type="Google" id="ProtNLM"/>
    </source>
</evidence>
<reference evidence="2" key="1">
    <citation type="submission" date="2016-10" db="EMBL/GenBank/DDBJ databases">
        <authorList>
            <person name="Varghese N."/>
            <person name="Submissions S."/>
        </authorList>
    </citation>
    <scope>NUCLEOTIDE SEQUENCE [LARGE SCALE GENOMIC DNA]</scope>
    <source>
        <strain evidence="2">DSM 17101</strain>
    </source>
</reference>
<dbReference type="Proteomes" id="UP000199317">
    <property type="component" value="Unassembled WGS sequence"/>
</dbReference>